<dbReference type="Gene3D" id="3.40.50.1820">
    <property type="entry name" value="alpha/beta hydrolase"/>
    <property type="match status" value="1"/>
</dbReference>
<reference evidence="2" key="2">
    <citation type="submission" date="2023-05" db="EMBL/GenBank/DDBJ databases">
        <authorList>
            <consortium name="Lawrence Berkeley National Laboratory"/>
            <person name="Steindorff A."/>
            <person name="Hensen N."/>
            <person name="Bonometti L."/>
            <person name="Westerberg I."/>
            <person name="Brannstrom I.O."/>
            <person name="Guillou S."/>
            <person name="Cros-Aarteil S."/>
            <person name="Calhoun S."/>
            <person name="Haridas S."/>
            <person name="Kuo A."/>
            <person name="Mondo S."/>
            <person name="Pangilinan J."/>
            <person name="Riley R."/>
            <person name="Labutti K."/>
            <person name="Andreopoulos B."/>
            <person name="Lipzen A."/>
            <person name="Chen C."/>
            <person name="Yanf M."/>
            <person name="Daum C."/>
            <person name="Ng V."/>
            <person name="Clum A."/>
            <person name="Ohm R."/>
            <person name="Martin F."/>
            <person name="Silar P."/>
            <person name="Natvig D."/>
            <person name="Lalanne C."/>
            <person name="Gautier V."/>
            <person name="Ament-Velasquez S.L."/>
            <person name="Kruys A."/>
            <person name="Hutchinson M.I."/>
            <person name="Powell A.J."/>
            <person name="Barry K."/>
            <person name="Miller A.N."/>
            <person name="Grigoriev I.V."/>
            <person name="Debuchy R."/>
            <person name="Gladieux P."/>
            <person name="Thoren M.H."/>
            <person name="Johannesson H."/>
        </authorList>
    </citation>
    <scope>NUCLEOTIDE SEQUENCE</scope>
    <source>
        <strain evidence="2">CBS 103.79</strain>
    </source>
</reference>
<gene>
    <name evidence="2" type="ORF">C8A05DRAFT_42558</name>
</gene>
<sequence length="255" mass="27820">MAACHGHNEACCNIPPILASGYVPRGVYEDVGGLKTYTTGRADATKGIISIYDIFGYFAQTLQGADILAYGDENNKYKVFIPDWFKGNACPVEWFPPNTEEKQQNVGRFFSNPANAPQVVAAALPELVRALQTANPLIQSWGILGYCWGGKVASLITSGGSNPFSIAAVAHPAMVDPADADGVRVPFALLASGEEPPEMVKEFEARLQTAHHVETFADQVHGFMSARADLSDTRVKDEYSRGYKTVLEFFSKQWH</sequence>
<evidence type="ECO:0000313" key="3">
    <source>
        <dbReference type="Proteomes" id="UP001303889"/>
    </source>
</evidence>
<proteinExistence type="predicted"/>
<evidence type="ECO:0000259" key="1">
    <source>
        <dbReference type="Pfam" id="PF01738"/>
    </source>
</evidence>
<organism evidence="2 3">
    <name type="scientific">Staphylotrichum tortipilum</name>
    <dbReference type="NCBI Taxonomy" id="2831512"/>
    <lineage>
        <taxon>Eukaryota</taxon>
        <taxon>Fungi</taxon>
        <taxon>Dikarya</taxon>
        <taxon>Ascomycota</taxon>
        <taxon>Pezizomycotina</taxon>
        <taxon>Sordariomycetes</taxon>
        <taxon>Sordariomycetidae</taxon>
        <taxon>Sordariales</taxon>
        <taxon>Chaetomiaceae</taxon>
        <taxon>Staphylotrichum</taxon>
    </lineage>
</organism>
<name>A0AAN6RVK4_9PEZI</name>
<dbReference type="InterPro" id="IPR029058">
    <property type="entry name" value="AB_hydrolase_fold"/>
</dbReference>
<comment type="caution">
    <text evidence="2">The sequence shown here is derived from an EMBL/GenBank/DDBJ whole genome shotgun (WGS) entry which is preliminary data.</text>
</comment>
<feature type="domain" description="Dienelactone hydrolase" evidence="1">
    <location>
        <begin position="36"/>
        <end position="252"/>
    </location>
</feature>
<keyword evidence="3" id="KW-1185">Reference proteome</keyword>
<dbReference type="Proteomes" id="UP001303889">
    <property type="component" value="Unassembled WGS sequence"/>
</dbReference>
<protein>
    <recommendedName>
        <fullName evidence="1">Dienelactone hydrolase domain-containing protein</fullName>
    </recommendedName>
</protein>
<dbReference type="InterPro" id="IPR002925">
    <property type="entry name" value="Dienelactn_hydro"/>
</dbReference>
<dbReference type="Pfam" id="PF01738">
    <property type="entry name" value="DLH"/>
    <property type="match status" value="1"/>
</dbReference>
<dbReference type="SUPFAM" id="SSF53474">
    <property type="entry name" value="alpha/beta-Hydrolases"/>
    <property type="match status" value="1"/>
</dbReference>
<dbReference type="PANTHER" id="PTHR47668">
    <property type="entry name" value="DIENELACTONE HYDROLASE FAMILY PROTEIN (AFU_ORTHOLOGUE AFUA_6G01940)"/>
    <property type="match status" value="1"/>
</dbReference>
<evidence type="ECO:0000313" key="2">
    <source>
        <dbReference type="EMBL" id="KAK3904369.1"/>
    </source>
</evidence>
<dbReference type="EMBL" id="MU855401">
    <property type="protein sequence ID" value="KAK3904369.1"/>
    <property type="molecule type" value="Genomic_DNA"/>
</dbReference>
<dbReference type="PANTHER" id="PTHR47668:SF1">
    <property type="entry name" value="DIENELACTONE HYDROLASE DOMAIN-CONTAINING PROTEIN-RELATED"/>
    <property type="match status" value="1"/>
</dbReference>
<accession>A0AAN6RVK4</accession>
<dbReference type="GO" id="GO:0016787">
    <property type="term" value="F:hydrolase activity"/>
    <property type="evidence" value="ECO:0007669"/>
    <property type="project" value="InterPro"/>
</dbReference>
<dbReference type="AlphaFoldDB" id="A0AAN6RVK4"/>
<reference evidence="2" key="1">
    <citation type="journal article" date="2023" name="Mol. Phylogenet. Evol.">
        <title>Genome-scale phylogeny and comparative genomics of the fungal order Sordariales.</title>
        <authorList>
            <person name="Hensen N."/>
            <person name="Bonometti L."/>
            <person name="Westerberg I."/>
            <person name="Brannstrom I.O."/>
            <person name="Guillou S."/>
            <person name="Cros-Aarteil S."/>
            <person name="Calhoun S."/>
            <person name="Haridas S."/>
            <person name="Kuo A."/>
            <person name="Mondo S."/>
            <person name="Pangilinan J."/>
            <person name="Riley R."/>
            <person name="LaButti K."/>
            <person name="Andreopoulos B."/>
            <person name="Lipzen A."/>
            <person name="Chen C."/>
            <person name="Yan M."/>
            <person name="Daum C."/>
            <person name="Ng V."/>
            <person name="Clum A."/>
            <person name="Steindorff A."/>
            <person name="Ohm R.A."/>
            <person name="Martin F."/>
            <person name="Silar P."/>
            <person name="Natvig D.O."/>
            <person name="Lalanne C."/>
            <person name="Gautier V."/>
            <person name="Ament-Velasquez S.L."/>
            <person name="Kruys A."/>
            <person name="Hutchinson M.I."/>
            <person name="Powell A.J."/>
            <person name="Barry K."/>
            <person name="Miller A.N."/>
            <person name="Grigoriev I.V."/>
            <person name="Debuchy R."/>
            <person name="Gladieux P."/>
            <person name="Hiltunen Thoren M."/>
            <person name="Johannesson H."/>
        </authorList>
    </citation>
    <scope>NUCLEOTIDE SEQUENCE</scope>
    <source>
        <strain evidence="2">CBS 103.79</strain>
    </source>
</reference>